<evidence type="ECO:0000259" key="3">
    <source>
        <dbReference type="Pfam" id="PF22936"/>
    </source>
</evidence>
<sequence>MKVALQKLASAEGYVVLYLASVVVSNIDAGLFQQRENLQVKEMEASRSDFSSTTPPVFDGENYQAWVVKMSAFMEGSDLWKAMKDNYEVTPLPDNPIINQIRFHKESITRKAKAKSCLYAAVSPFIFNRIMKFPTAKDIWNFLKIEYEGDEKIRGMKALNLMREFERQQMKENETVKDFSDRLINLANRIRVLGIDTKDDRIVQKSLVSLPERFEAMIASLENTKDLSDIRLAELLSALEAQEQRRLMRREVPVEAMEGALLARSQMRASGREKKSWNQQKGNAEGSSSNKGHAEQRHPSESGSAYQRERFDSCKHCGGTNHPHYKCWRRPDVKCNNCHKCGHIARFCQEKDSRQDATEGAANNEVELMFTTSCFVTGVTRRSWFVDSGYTHHMSYDEKSFANLDRSFCAKVKIGNGDYIDVEGRGDVVVDGLKGRKLISDVLYVPKIDQNLLSVGQLVQKGYKVMFEEGFCLIADSSGKEILKIQMKNKSFSFDPVSQGQQATAAQDNEAELWHRRLGHFHSKGIEFLQKNDMEVGFPILHQNDTSNCRTCVLGKQTRLPFESSSWRASEKLQLIHTDVCGPMSEPQNGKVIISRDVKFFEEEKWIWSGRESVSEHTSEMPILVERNSEEQNAEGKNIEQQLSSEQNVDDTPIRGSVDDMKSTSGYCFSLGSAYFSWCSKKQEIVAQSTAEVEFVAATSAVNQAIWLRKLLNDMSYIMEKETKVSIDNQGALEISKNPFFHGKTKRFNVKYYYLREVQQMGEVELIYCTTEDQLADIFTKSFHQSRFVWLRAKIGVALQKLASAEGSVVLCLASVVVSDIDASLFPQSENLQLIKSTSS</sequence>
<protein>
    <recommendedName>
        <fullName evidence="6">CCHC-type domain-containing protein</fullName>
    </recommendedName>
</protein>
<feature type="region of interest" description="Disordered" evidence="1">
    <location>
        <begin position="628"/>
        <end position="654"/>
    </location>
</feature>
<name>A0A8J5G0T2_ZINOF</name>
<dbReference type="CDD" id="cd09272">
    <property type="entry name" value="RNase_HI_RT_Ty1"/>
    <property type="match status" value="1"/>
</dbReference>
<dbReference type="AlphaFoldDB" id="A0A8J5G0T2"/>
<accession>A0A8J5G0T2</accession>
<dbReference type="Pfam" id="PF14223">
    <property type="entry name" value="Retrotran_gag_2"/>
    <property type="match status" value="1"/>
</dbReference>
<evidence type="ECO:0000256" key="1">
    <source>
        <dbReference type="SAM" id="MobiDB-lite"/>
    </source>
</evidence>
<organism evidence="4 5">
    <name type="scientific">Zingiber officinale</name>
    <name type="common">Ginger</name>
    <name type="synonym">Amomum zingiber</name>
    <dbReference type="NCBI Taxonomy" id="94328"/>
    <lineage>
        <taxon>Eukaryota</taxon>
        <taxon>Viridiplantae</taxon>
        <taxon>Streptophyta</taxon>
        <taxon>Embryophyta</taxon>
        <taxon>Tracheophyta</taxon>
        <taxon>Spermatophyta</taxon>
        <taxon>Magnoliopsida</taxon>
        <taxon>Liliopsida</taxon>
        <taxon>Zingiberales</taxon>
        <taxon>Zingiberaceae</taxon>
        <taxon>Zingiber</taxon>
    </lineage>
</organism>
<dbReference type="EMBL" id="JACMSC010000014">
    <property type="protein sequence ID" value="KAG6489309.1"/>
    <property type="molecule type" value="Genomic_DNA"/>
</dbReference>
<dbReference type="PANTHER" id="PTHR35317">
    <property type="entry name" value="OS04G0629600 PROTEIN"/>
    <property type="match status" value="1"/>
</dbReference>
<dbReference type="Gene3D" id="4.10.60.10">
    <property type="entry name" value="Zinc finger, CCHC-type"/>
    <property type="match status" value="1"/>
</dbReference>
<dbReference type="InterPro" id="IPR025724">
    <property type="entry name" value="GAG-pre-integrase_dom"/>
</dbReference>
<dbReference type="Pfam" id="PF13976">
    <property type="entry name" value="gag_pre-integrs"/>
    <property type="match status" value="1"/>
</dbReference>
<dbReference type="Proteomes" id="UP000734854">
    <property type="component" value="Unassembled WGS sequence"/>
</dbReference>
<gene>
    <name evidence="4" type="ORF">ZIOFF_050578</name>
</gene>
<dbReference type="InterPro" id="IPR036875">
    <property type="entry name" value="Znf_CCHC_sf"/>
</dbReference>
<dbReference type="InterPro" id="IPR054722">
    <property type="entry name" value="PolX-like_BBD"/>
</dbReference>
<evidence type="ECO:0000313" key="5">
    <source>
        <dbReference type="Proteomes" id="UP000734854"/>
    </source>
</evidence>
<feature type="domain" description="Retrovirus-related Pol polyprotein from transposon TNT 1-94-like beta-barrel" evidence="3">
    <location>
        <begin position="384"/>
        <end position="463"/>
    </location>
</feature>
<evidence type="ECO:0008006" key="6">
    <source>
        <dbReference type="Google" id="ProtNLM"/>
    </source>
</evidence>
<feature type="domain" description="GAG-pre-integrase" evidence="2">
    <location>
        <begin position="492"/>
        <end position="557"/>
    </location>
</feature>
<dbReference type="GO" id="GO:0008270">
    <property type="term" value="F:zinc ion binding"/>
    <property type="evidence" value="ECO:0007669"/>
    <property type="project" value="InterPro"/>
</dbReference>
<feature type="region of interest" description="Disordered" evidence="1">
    <location>
        <begin position="265"/>
        <end position="305"/>
    </location>
</feature>
<comment type="caution">
    <text evidence="4">The sequence shown here is derived from an EMBL/GenBank/DDBJ whole genome shotgun (WGS) entry which is preliminary data.</text>
</comment>
<evidence type="ECO:0000313" key="4">
    <source>
        <dbReference type="EMBL" id="KAG6489309.1"/>
    </source>
</evidence>
<proteinExistence type="predicted"/>
<reference evidence="4 5" key="1">
    <citation type="submission" date="2020-08" db="EMBL/GenBank/DDBJ databases">
        <title>Plant Genome Project.</title>
        <authorList>
            <person name="Zhang R.-G."/>
        </authorList>
    </citation>
    <scope>NUCLEOTIDE SEQUENCE [LARGE SCALE GENOMIC DNA]</scope>
    <source>
        <tissue evidence="4">Rhizome</tissue>
    </source>
</reference>
<dbReference type="GO" id="GO:0003676">
    <property type="term" value="F:nucleic acid binding"/>
    <property type="evidence" value="ECO:0007669"/>
    <property type="project" value="InterPro"/>
</dbReference>
<keyword evidence="5" id="KW-1185">Reference proteome</keyword>
<dbReference type="PANTHER" id="PTHR35317:SF24">
    <property type="entry name" value="RETROVIRUS-RELATED POL POLYPROTEIN FROM TRANSPOSON TNT 1-94"/>
    <property type="match status" value="1"/>
</dbReference>
<dbReference type="SUPFAM" id="SSF57756">
    <property type="entry name" value="Retrovirus zinc finger-like domains"/>
    <property type="match status" value="1"/>
</dbReference>
<evidence type="ECO:0000259" key="2">
    <source>
        <dbReference type="Pfam" id="PF13976"/>
    </source>
</evidence>
<feature type="compositionally biased region" description="Polar residues" evidence="1">
    <location>
        <begin position="277"/>
        <end position="291"/>
    </location>
</feature>
<dbReference type="Pfam" id="PF22936">
    <property type="entry name" value="Pol_BBD"/>
    <property type="match status" value="1"/>
</dbReference>